<dbReference type="GO" id="GO:0003697">
    <property type="term" value="F:single-stranded DNA binding"/>
    <property type="evidence" value="ECO:0007669"/>
    <property type="project" value="TreeGrafter"/>
</dbReference>
<dbReference type="OMA" id="RFWTSQP"/>
<dbReference type="PANTHER" id="PTHR45916">
    <property type="entry name" value="STRUCTURAL MAINTENANCE OF CHROMOSOMES PROTEIN 5"/>
    <property type="match status" value="1"/>
</dbReference>
<organism evidence="5 6">
    <name type="scientific">Stegodyphus mimosarum</name>
    <name type="common">African social velvet spider</name>
    <dbReference type="NCBI Taxonomy" id="407821"/>
    <lineage>
        <taxon>Eukaryota</taxon>
        <taxon>Metazoa</taxon>
        <taxon>Ecdysozoa</taxon>
        <taxon>Arthropoda</taxon>
        <taxon>Chelicerata</taxon>
        <taxon>Arachnida</taxon>
        <taxon>Araneae</taxon>
        <taxon>Araneomorphae</taxon>
        <taxon>Entelegynae</taxon>
        <taxon>Eresoidea</taxon>
        <taxon>Eresidae</taxon>
        <taxon>Stegodyphus</taxon>
    </lineage>
</organism>
<dbReference type="STRING" id="407821.A0A087UR06"/>
<dbReference type="InterPro" id="IPR027417">
    <property type="entry name" value="P-loop_NTPase"/>
</dbReference>
<dbReference type="EMBL" id="KK121138">
    <property type="protein sequence ID" value="KFM79795.1"/>
    <property type="molecule type" value="Genomic_DNA"/>
</dbReference>
<proteinExistence type="inferred from homology"/>
<dbReference type="Gene3D" id="3.40.50.300">
    <property type="entry name" value="P-loop containing nucleotide triphosphate hydrolases"/>
    <property type="match status" value="2"/>
</dbReference>
<evidence type="ECO:0000256" key="4">
    <source>
        <dbReference type="SAM" id="Coils"/>
    </source>
</evidence>
<dbReference type="GO" id="GO:0000724">
    <property type="term" value="P:double-strand break repair via homologous recombination"/>
    <property type="evidence" value="ECO:0007669"/>
    <property type="project" value="TreeGrafter"/>
</dbReference>
<reference evidence="5 6" key="1">
    <citation type="submission" date="2013-11" db="EMBL/GenBank/DDBJ databases">
        <title>Genome sequencing of Stegodyphus mimosarum.</title>
        <authorList>
            <person name="Bechsgaard J."/>
        </authorList>
    </citation>
    <scope>NUCLEOTIDE SEQUENCE [LARGE SCALE GENOMIC DNA]</scope>
</reference>
<evidence type="ECO:0000256" key="2">
    <source>
        <dbReference type="ARBA" id="ARBA00018687"/>
    </source>
</evidence>
<feature type="coiled-coil region" evidence="4">
    <location>
        <begin position="221"/>
        <end position="304"/>
    </location>
</feature>
<gene>
    <name evidence="5" type="ORF">X975_18886</name>
</gene>
<dbReference type="OrthoDB" id="6435396at2759"/>
<feature type="coiled-coil region" evidence="4">
    <location>
        <begin position="126"/>
        <end position="180"/>
    </location>
</feature>
<comment type="similarity">
    <text evidence="1">Belongs to the SMC family. SMC5 subfamily.</text>
</comment>
<name>A0A087UR06_STEMI</name>
<keyword evidence="6" id="KW-1185">Reference proteome</keyword>
<evidence type="ECO:0000313" key="6">
    <source>
        <dbReference type="Proteomes" id="UP000054359"/>
    </source>
</evidence>
<evidence type="ECO:0000256" key="1">
    <source>
        <dbReference type="ARBA" id="ARBA00010171"/>
    </source>
</evidence>
<evidence type="ECO:0000256" key="3">
    <source>
        <dbReference type="ARBA" id="ARBA00023054"/>
    </source>
</evidence>
<dbReference type="GO" id="GO:0005634">
    <property type="term" value="C:nucleus"/>
    <property type="evidence" value="ECO:0007669"/>
    <property type="project" value="TreeGrafter"/>
</dbReference>
<dbReference type="PANTHER" id="PTHR45916:SF1">
    <property type="entry name" value="STRUCTURAL MAINTENANCE OF CHROMOSOMES PROTEIN 5"/>
    <property type="match status" value="1"/>
</dbReference>
<protein>
    <recommendedName>
        <fullName evidence="2">Structural maintenance of chromosomes protein 5</fullName>
    </recommendedName>
</protein>
<keyword evidence="3 4" id="KW-0175">Coiled coil</keyword>
<dbReference type="SUPFAM" id="SSF52540">
    <property type="entry name" value="P-loop containing nucleoside triphosphate hydrolases"/>
    <property type="match status" value="2"/>
</dbReference>
<evidence type="ECO:0000313" key="5">
    <source>
        <dbReference type="EMBL" id="KFM79795.1"/>
    </source>
</evidence>
<feature type="non-terminal residue" evidence="5">
    <location>
        <position position="975"/>
    </location>
</feature>
<sequence length="975" mass="114510">MSAICLGLAGKPQYTGRAARFSEFIRHGQKSAIIEVELDNPIGPDLVITTTITQDNKCVYKINNSPAKYNEVLETVKKFNIDMSNLCQFLPQERVTEFSKMNKSLRLENMLQAIGEPHLFSLFNDLKMLRIKYSQIEEDIKNLENEKTAAQQKNERLMTEVNKQEQIRHLKSNLEMLEKHLAILEYSVIREEFSKLKLERKEQEAVKNRILNRENVMKEEENAVKIECEQLKTQINNMKKRAVSLQKDILAALKGLNECHEKVDSEKIDYRNRLAEKEDQKKILRNLETQIEGFQRMYDTESEKVPEIESNIKRLTSENIAIDSRIKSDQSEVAKLKVEVDRYQFIIEKLSTKLLRRQTDLKNERYRKLCALRNISKDTYEAVLWLEENRGLFKKPIFLPIFLEIKINDEDRKYIENYIRRRDLLAFICTDKEDNKTFTKLVRVEKKLNINIVLAPEESLSSFNTPELTPEHRKCGLQHMLKDLFTVPDAVMSFLCCCYNVHRIPVGTNSCEDHLERLISSFPTFFTPSVKISAVRSRYGAQNVSISKDQIINRNFLQSSKSEDTEEDEKELKQYEQFKTVLEQKYRQKNEELMNIVREQDLKKEEMHELNKSLISIRNLFQKLTTKKLEYDKKSSQIIDEEKEKKRVTEKVRYFNQERLKYLKQLQLLFKESLAVRKDIIKVTLKLIKELKKHDTIKAELKDIANNLRIADDKVRELRTAEKEVKQRGVIKAKEISQYQTNVFSFLPPTIPEVKEMIIQYETQLSINGEEDESVLTEYNDREKEISNTEIKIENYKKKLQEFKSCMDEKKQQWLPAVRGHIRNINKKFSQYFKYLSCAGEINLDTAEDSDDFQSYGLQISLKYREDEPFTELSQTHHSGGECSVAAIIFILSLQDLTEVPFRCIDEINQGMDSVNERKVFNLISNSTKERGCSQYFLLTPKLLTDLPYHSGVSVHIIYNSRFLNTKLDVKKFLK</sequence>
<dbReference type="Proteomes" id="UP000054359">
    <property type="component" value="Unassembled WGS sequence"/>
</dbReference>
<dbReference type="GO" id="GO:0030915">
    <property type="term" value="C:Smc5-Smc6 complex"/>
    <property type="evidence" value="ECO:0007669"/>
    <property type="project" value="TreeGrafter"/>
</dbReference>
<dbReference type="AlphaFoldDB" id="A0A087UR06"/>
<feature type="coiled-coil region" evidence="4">
    <location>
        <begin position="779"/>
        <end position="813"/>
    </location>
</feature>
<accession>A0A087UR06</accession>
<feature type="coiled-coil region" evidence="4">
    <location>
        <begin position="572"/>
        <end position="599"/>
    </location>
</feature>